<reference evidence="2" key="1">
    <citation type="submission" date="2019-11" db="EMBL/GenBank/DDBJ databases">
        <authorList>
            <person name="Feng L."/>
        </authorList>
    </citation>
    <scope>NUCLEOTIDE SEQUENCE</scope>
    <source>
        <strain evidence="2">PclaraLFYP37</strain>
    </source>
</reference>
<protein>
    <submittedName>
        <fullName evidence="2">Uncharacterized protein</fullName>
    </submittedName>
</protein>
<dbReference type="PROSITE" id="PS51257">
    <property type="entry name" value="PROKAR_LIPOPROTEIN"/>
    <property type="match status" value="1"/>
</dbReference>
<accession>A0A6N2YPD3</accession>
<organism evidence="2">
    <name type="scientific">Paraprevotella clara</name>
    <dbReference type="NCBI Taxonomy" id="454154"/>
    <lineage>
        <taxon>Bacteria</taxon>
        <taxon>Pseudomonadati</taxon>
        <taxon>Bacteroidota</taxon>
        <taxon>Bacteroidia</taxon>
        <taxon>Bacteroidales</taxon>
        <taxon>Prevotellaceae</taxon>
        <taxon>Paraprevotella</taxon>
    </lineage>
</organism>
<evidence type="ECO:0000313" key="2">
    <source>
        <dbReference type="EMBL" id="VYT68835.1"/>
    </source>
</evidence>
<dbReference type="EMBL" id="CACRUT010000004">
    <property type="protein sequence ID" value="VYT68835.1"/>
    <property type="molecule type" value="Genomic_DNA"/>
</dbReference>
<evidence type="ECO:0000256" key="1">
    <source>
        <dbReference type="SAM" id="SignalP"/>
    </source>
</evidence>
<gene>
    <name evidence="2" type="ORF">PCLFYP37_00872</name>
</gene>
<feature type="signal peptide" evidence="1">
    <location>
        <begin position="1"/>
        <end position="22"/>
    </location>
</feature>
<feature type="chain" id="PRO_5027009400" evidence="1">
    <location>
        <begin position="23"/>
        <end position="448"/>
    </location>
</feature>
<name>A0A6N2YPD3_9BACT</name>
<dbReference type="AlphaFoldDB" id="A0A6N2YPD3"/>
<keyword evidence="1" id="KW-0732">Signal</keyword>
<dbReference type="RefSeq" id="WP_412441723.1">
    <property type="nucleotide sequence ID" value="NZ_CACRUT010000004.1"/>
</dbReference>
<sequence>MRKRLFYSLFLGAALCMTTACSDDDNNGNEGPGGGNGNGNVPVTTVEQAQEEIDRVGKALAAKIDVERLKPTISLLEYCENTFFNEDDEVMLPDNPNRPDYGWRSLMRTMRLSAQGDIAALASKRAIGDVYEISQLHGKWQWNETTEEWDQISDASMNNSAIYMFKYEGKDCVAELKGSGQVFDFARKDSTGYVYSETIKIPATITGTVKLNGELMAQLTVNTEACDYAGKQYSANATFEAADAGYKVTHSLFDNNSEAAVESRLYSGNERLITMSCSVNGHNLADIDLIESGYFDGNANLKNGILGCNIMDDISLNITADNNNGLVDAFDYDGYYYYYYEGDTVGSLESVKEAARMETQRAVDAANQYVQAAMFFKNSTYSVPLTWQALHYDYSYPGSYYYSGEWSAEPVLNFENGTTYTFGEYFTVARFQSLIAAYEELFGRFENL</sequence>
<proteinExistence type="predicted"/>